<accession>A0A392VW35</accession>
<organism evidence="1 2">
    <name type="scientific">Trifolium medium</name>
    <dbReference type="NCBI Taxonomy" id="97028"/>
    <lineage>
        <taxon>Eukaryota</taxon>
        <taxon>Viridiplantae</taxon>
        <taxon>Streptophyta</taxon>
        <taxon>Embryophyta</taxon>
        <taxon>Tracheophyta</taxon>
        <taxon>Spermatophyta</taxon>
        <taxon>Magnoliopsida</taxon>
        <taxon>eudicotyledons</taxon>
        <taxon>Gunneridae</taxon>
        <taxon>Pentapetalae</taxon>
        <taxon>rosids</taxon>
        <taxon>fabids</taxon>
        <taxon>Fabales</taxon>
        <taxon>Fabaceae</taxon>
        <taxon>Papilionoideae</taxon>
        <taxon>50 kb inversion clade</taxon>
        <taxon>NPAAA clade</taxon>
        <taxon>Hologalegina</taxon>
        <taxon>IRL clade</taxon>
        <taxon>Trifolieae</taxon>
        <taxon>Trifolium</taxon>
    </lineage>
</organism>
<dbReference type="Proteomes" id="UP000265520">
    <property type="component" value="Unassembled WGS sequence"/>
</dbReference>
<dbReference type="AlphaFoldDB" id="A0A392VW35"/>
<evidence type="ECO:0000313" key="2">
    <source>
        <dbReference type="Proteomes" id="UP000265520"/>
    </source>
</evidence>
<comment type="caution">
    <text evidence="1">The sequence shown here is derived from an EMBL/GenBank/DDBJ whole genome shotgun (WGS) entry which is preliminary data.</text>
</comment>
<sequence>ARNLNTGVDGGCKVDPDAAPAVLPAVVQLLLPVLPVAPSLPSERKYDPEVAQR</sequence>
<protein>
    <submittedName>
        <fullName evidence="1">Uncharacterized protein</fullName>
    </submittedName>
</protein>
<keyword evidence="2" id="KW-1185">Reference proteome</keyword>
<evidence type="ECO:0000313" key="1">
    <source>
        <dbReference type="EMBL" id="MCI91682.1"/>
    </source>
</evidence>
<name>A0A392VW35_9FABA</name>
<dbReference type="EMBL" id="LXQA011279600">
    <property type="protein sequence ID" value="MCI91682.1"/>
    <property type="molecule type" value="Genomic_DNA"/>
</dbReference>
<feature type="non-terminal residue" evidence="1">
    <location>
        <position position="1"/>
    </location>
</feature>
<proteinExistence type="predicted"/>
<reference evidence="1 2" key="1">
    <citation type="journal article" date="2018" name="Front. Plant Sci.">
        <title>Red Clover (Trifolium pratense) and Zigzag Clover (T. medium) - A Picture of Genomic Similarities and Differences.</title>
        <authorList>
            <person name="Dluhosova J."/>
            <person name="Istvanek J."/>
            <person name="Nedelnik J."/>
            <person name="Repkova J."/>
        </authorList>
    </citation>
    <scope>NUCLEOTIDE SEQUENCE [LARGE SCALE GENOMIC DNA]</scope>
    <source>
        <strain evidence="2">cv. 10/8</strain>
        <tissue evidence="1">Leaf</tissue>
    </source>
</reference>